<feature type="region of interest" description="Disordered" evidence="1">
    <location>
        <begin position="85"/>
        <end position="128"/>
    </location>
</feature>
<feature type="chain" id="PRO_5039905519" description="RNase H type-1 domain-containing protein" evidence="2">
    <location>
        <begin position="18"/>
        <end position="154"/>
    </location>
</feature>
<reference evidence="3 4" key="1">
    <citation type="journal article" date="2020" name="Cell">
        <title>Large-Scale Comparative Analyses of Tick Genomes Elucidate Their Genetic Diversity and Vector Capacities.</title>
        <authorList>
            <consortium name="Tick Genome and Microbiome Consortium (TIGMIC)"/>
            <person name="Jia N."/>
            <person name="Wang J."/>
            <person name="Shi W."/>
            <person name="Du L."/>
            <person name="Sun Y."/>
            <person name="Zhan W."/>
            <person name="Jiang J.F."/>
            <person name="Wang Q."/>
            <person name="Zhang B."/>
            <person name="Ji P."/>
            <person name="Bell-Sakyi L."/>
            <person name="Cui X.M."/>
            <person name="Yuan T.T."/>
            <person name="Jiang B.G."/>
            <person name="Yang W.F."/>
            <person name="Lam T.T."/>
            <person name="Chang Q.C."/>
            <person name="Ding S.J."/>
            <person name="Wang X.J."/>
            <person name="Zhu J.G."/>
            <person name="Ruan X.D."/>
            <person name="Zhao L."/>
            <person name="Wei J.T."/>
            <person name="Ye R.Z."/>
            <person name="Que T.C."/>
            <person name="Du C.H."/>
            <person name="Zhou Y.H."/>
            <person name="Cheng J.X."/>
            <person name="Dai P.F."/>
            <person name="Guo W.B."/>
            <person name="Han X.H."/>
            <person name="Huang E.J."/>
            <person name="Li L.F."/>
            <person name="Wei W."/>
            <person name="Gao Y.C."/>
            <person name="Liu J.Z."/>
            <person name="Shao H.Z."/>
            <person name="Wang X."/>
            <person name="Wang C.C."/>
            <person name="Yang T.C."/>
            <person name="Huo Q.B."/>
            <person name="Li W."/>
            <person name="Chen H.Y."/>
            <person name="Chen S.E."/>
            <person name="Zhou L.G."/>
            <person name="Ni X.B."/>
            <person name="Tian J.H."/>
            <person name="Sheng Y."/>
            <person name="Liu T."/>
            <person name="Pan Y.S."/>
            <person name="Xia L.Y."/>
            <person name="Li J."/>
            <person name="Zhao F."/>
            <person name="Cao W.C."/>
        </authorList>
    </citation>
    <scope>NUCLEOTIDE SEQUENCE [LARGE SCALE GENOMIC DNA]</scope>
    <source>
        <strain evidence="3">HaeL-2018</strain>
    </source>
</reference>
<organism evidence="3 4">
    <name type="scientific">Haemaphysalis longicornis</name>
    <name type="common">Bush tick</name>
    <dbReference type="NCBI Taxonomy" id="44386"/>
    <lineage>
        <taxon>Eukaryota</taxon>
        <taxon>Metazoa</taxon>
        <taxon>Ecdysozoa</taxon>
        <taxon>Arthropoda</taxon>
        <taxon>Chelicerata</taxon>
        <taxon>Arachnida</taxon>
        <taxon>Acari</taxon>
        <taxon>Parasitiformes</taxon>
        <taxon>Ixodida</taxon>
        <taxon>Ixodoidea</taxon>
        <taxon>Ixodidae</taxon>
        <taxon>Haemaphysalinae</taxon>
        <taxon>Haemaphysalis</taxon>
    </lineage>
</organism>
<dbReference type="OMA" id="MARAHIR"/>
<feature type="signal peptide" evidence="2">
    <location>
        <begin position="1"/>
        <end position="17"/>
    </location>
</feature>
<dbReference type="InterPro" id="IPR036397">
    <property type="entry name" value="RNaseH_sf"/>
</dbReference>
<accession>A0A9J6G6N2</accession>
<dbReference type="Gene3D" id="3.30.420.10">
    <property type="entry name" value="Ribonuclease H-like superfamily/Ribonuclease H"/>
    <property type="match status" value="1"/>
</dbReference>
<dbReference type="EMBL" id="JABSTR010000005">
    <property type="protein sequence ID" value="KAH9370361.1"/>
    <property type="molecule type" value="Genomic_DNA"/>
</dbReference>
<evidence type="ECO:0000313" key="4">
    <source>
        <dbReference type="Proteomes" id="UP000821853"/>
    </source>
</evidence>
<evidence type="ECO:0000256" key="1">
    <source>
        <dbReference type="SAM" id="MobiDB-lite"/>
    </source>
</evidence>
<protein>
    <recommendedName>
        <fullName evidence="5">RNase H type-1 domain-containing protein</fullName>
    </recommendedName>
</protein>
<dbReference type="InterPro" id="IPR012337">
    <property type="entry name" value="RNaseH-like_sf"/>
</dbReference>
<proteinExistence type="predicted"/>
<keyword evidence="2" id="KW-0732">Signal</keyword>
<feature type="compositionally biased region" description="Basic and acidic residues" evidence="1">
    <location>
        <begin position="92"/>
        <end position="106"/>
    </location>
</feature>
<dbReference type="Proteomes" id="UP000821853">
    <property type="component" value="Chromosome 3"/>
</dbReference>
<comment type="caution">
    <text evidence="3">The sequence shown here is derived from an EMBL/GenBank/DDBJ whole genome shotgun (WGS) entry which is preliminary data.</text>
</comment>
<dbReference type="GO" id="GO:0003676">
    <property type="term" value="F:nucleic acid binding"/>
    <property type="evidence" value="ECO:0007669"/>
    <property type="project" value="InterPro"/>
</dbReference>
<dbReference type="SUPFAM" id="SSF53098">
    <property type="entry name" value="Ribonuclease H-like"/>
    <property type="match status" value="1"/>
</dbReference>
<evidence type="ECO:0008006" key="5">
    <source>
        <dbReference type="Google" id="ProtNLM"/>
    </source>
</evidence>
<gene>
    <name evidence="3" type="ORF">HPB48_006721</name>
</gene>
<sequence length="154" mass="16775">MGCWCLHGALTAGSVSAHTATQAEEAAIALALTCELDKAITVLSDSRSAIVGYSRGIIGRPAHGLLPTNRMARAHIRWFPAHMETTLGRTPNRNEEADRTGRELAHRAVTSPPLLRSEGNDEENEPHPALSFGEVLAWYREQRRSSTEASFASE</sequence>
<dbReference type="VEuPathDB" id="VectorBase:HLOH_059570"/>
<dbReference type="AlphaFoldDB" id="A0A9J6G6N2"/>
<name>A0A9J6G6N2_HAELO</name>
<evidence type="ECO:0000313" key="3">
    <source>
        <dbReference type="EMBL" id="KAH9370361.1"/>
    </source>
</evidence>
<evidence type="ECO:0000256" key="2">
    <source>
        <dbReference type="SAM" id="SignalP"/>
    </source>
</evidence>
<keyword evidence="4" id="KW-1185">Reference proteome</keyword>